<dbReference type="PRINTS" id="PR00689">
    <property type="entry name" value="ACOABINDINGP"/>
</dbReference>
<name>A0ABM0GSX1_SACKO</name>
<evidence type="ECO:0000256" key="2">
    <source>
        <dbReference type="ARBA" id="ARBA00023121"/>
    </source>
</evidence>
<dbReference type="PANTHER" id="PTHR23310">
    <property type="entry name" value="ACYL-COA-BINDING PROTEIN, ACBP"/>
    <property type="match status" value="1"/>
</dbReference>
<dbReference type="Pfam" id="PF00887">
    <property type="entry name" value="ACBP"/>
    <property type="match status" value="1"/>
</dbReference>
<keyword evidence="2" id="KW-0446">Lipid-binding</keyword>
<evidence type="ECO:0000313" key="5">
    <source>
        <dbReference type="RefSeq" id="XP_002736654.1"/>
    </source>
</evidence>
<feature type="domain" description="ACB" evidence="3">
    <location>
        <begin position="2"/>
        <end position="87"/>
    </location>
</feature>
<evidence type="ECO:0000313" key="4">
    <source>
        <dbReference type="Proteomes" id="UP000694865"/>
    </source>
</evidence>
<protein>
    <submittedName>
        <fullName evidence="5">Acyl-CoA-binding protein-like</fullName>
    </submittedName>
</protein>
<organism evidence="4 5">
    <name type="scientific">Saccoglossus kowalevskii</name>
    <name type="common">Acorn worm</name>
    <dbReference type="NCBI Taxonomy" id="10224"/>
    <lineage>
        <taxon>Eukaryota</taxon>
        <taxon>Metazoa</taxon>
        <taxon>Hemichordata</taxon>
        <taxon>Enteropneusta</taxon>
        <taxon>Harrimaniidae</taxon>
        <taxon>Saccoglossus</taxon>
    </lineage>
</organism>
<dbReference type="InterPro" id="IPR000582">
    <property type="entry name" value="Acyl-CoA-binding_protein"/>
</dbReference>
<evidence type="ECO:0000256" key="1">
    <source>
        <dbReference type="ARBA" id="ARBA00005567"/>
    </source>
</evidence>
<evidence type="ECO:0000259" key="3">
    <source>
        <dbReference type="PROSITE" id="PS51228"/>
    </source>
</evidence>
<dbReference type="InterPro" id="IPR035984">
    <property type="entry name" value="Acyl-CoA-binding_sf"/>
</dbReference>
<keyword evidence="4" id="KW-1185">Reference proteome</keyword>
<dbReference type="PANTHER" id="PTHR23310:SF62">
    <property type="entry name" value="ACYL-COA BINDING PROTEIN 1, ISOFORM A"/>
    <property type="match status" value="1"/>
</dbReference>
<proteinExistence type="inferred from homology"/>
<accession>A0ABM0GSX1</accession>
<gene>
    <name evidence="5" type="primary">LOC100369722</name>
</gene>
<dbReference type="Gene3D" id="1.20.80.10">
    <property type="match status" value="1"/>
</dbReference>
<reference evidence="5" key="1">
    <citation type="submission" date="2025-08" db="UniProtKB">
        <authorList>
            <consortium name="RefSeq"/>
        </authorList>
    </citation>
    <scope>IDENTIFICATION</scope>
    <source>
        <tissue evidence="5">Testes</tissue>
    </source>
</reference>
<dbReference type="GeneID" id="100369722"/>
<dbReference type="RefSeq" id="XP_002736654.1">
    <property type="nucleotide sequence ID" value="XM_002736608.2"/>
</dbReference>
<dbReference type="Proteomes" id="UP000694865">
    <property type="component" value="Unplaced"/>
</dbReference>
<dbReference type="PROSITE" id="PS51228">
    <property type="entry name" value="ACB_2"/>
    <property type="match status" value="1"/>
</dbReference>
<dbReference type="SUPFAM" id="SSF47027">
    <property type="entry name" value="Acyl-CoA binding protein"/>
    <property type="match status" value="1"/>
</dbReference>
<comment type="similarity">
    <text evidence="1">Belongs to the ACBP family.</text>
</comment>
<dbReference type="CDD" id="cd00435">
    <property type="entry name" value="ACBP"/>
    <property type="match status" value="1"/>
</dbReference>
<dbReference type="InterPro" id="IPR014352">
    <property type="entry name" value="FERM/acyl-CoA-bd_prot_sf"/>
</dbReference>
<sequence length="88" mass="9836">MPSDAFNKAAEDVKNLKTRPSDAEMLKLYALFKQTSVGDCNTDRPGMLDFKGKAKWDAWNEKKGTSQADAEAKYIELVEELKGKYGMA</sequence>